<evidence type="ECO:0000313" key="2">
    <source>
        <dbReference type="Proteomes" id="UP000010792"/>
    </source>
</evidence>
<accession>L0NDA1</accession>
<dbReference type="EMBL" id="FO082820">
    <property type="protein sequence ID" value="CCF19093.1"/>
    <property type="molecule type" value="Genomic_DNA"/>
</dbReference>
<reference evidence="1 2" key="1">
    <citation type="journal article" date="2013" name="Genome Biol. Evol.">
        <title>Life in an arsenic-containing gold mine: genome and physiology of the autotrophic arsenite-oxidizing bacterium rhizobium sp. NT-26.</title>
        <authorList>
            <person name="Andres J."/>
            <person name="Arsene-Ploetze F."/>
            <person name="Barbe V."/>
            <person name="Brochier-Armanet C."/>
            <person name="Cleiss-Arnold J."/>
            <person name="Coppee J.Y."/>
            <person name="Dillies M.A."/>
            <person name="Geist"/>
            <person name="L"/>
            <person name="Joublin A."/>
            <person name="Koechler S."/>
            <person name="Lassalle F."/>
            <person name="Marchal M."/>
            <person name="Medigue C."/>
            <person name="Muller D."/>
            <person name="Nesme X."/>
            <person name="Plewniak F."/>
            <person name="Proux C."/>
            <person name="Ramirez-Bahena M.H."/>
            <person name="Schenowitz C."/>
            <person name="Sismeiro O."/>
            <person name="Vallenet D."/>
            <person name="Santini J.M."/>
            <person name="Bertin P.N."/>
        </authorList>
    </citation>
    <scope>NUCLEOTIDE SEQUENCE [LARGE SCALE GENOMIC DNA]</scope>
    <source>
        <strain evidence="1 2">NT-26</strain>
    </source>
</reference>
<dbReference type="STRING" id="1125847.NT26_1369"/>
<dbReference type="RefSeq" id="WP_152338587.1">
    <property type="nucleotide sequence ID" value="NZ_FO082820.1"/>
</dbReference>
<dbReference type="OrthoDB" id="9973101at2"/>
<keyword evidence="2" id="KW-1185">Reference proteome</keyword>
<dbReference type="Proteomes" id="UP000010792">
    <property type="component" value="Chromosome"/>
</dbReference>
<proteinExistence type="predicted"/>
<organism evidence="1 2">
    <name type="scientific">Pseudorhizobium banfieldiae</name>
    <dbReference type="NCBI Taxonomy" id="1125847"/>
    <lineage>
        <taxon>Bacteria</taxon>
        <taxon>Pseudomonadati</taxon>
        <taxon>Pseudomonadota</taxon>
        <taxon>Alphaproteobacteria</taxon>
        <taxon>Hyphomicrobiales</taxon>
        <taxon>Rhizobiaceae</taxon>
        <taxon>Rhizobium/Agrobacterium group</taxon>
        <taxon>Pseudorhizobium</taxon>
    </lineage>
</organism>
<name>L0NDA1_9HYPH</name>
<protein>
    <submittedName>
        <fullName evidence="1">Uncharacterized protein</fullName>
    </submittedName>
</protein>
<dbReference type="AlphaFoldDB" id="L0NDA1"/>
<dbReference type="KEGG" id="rht:NT26_1369"/>
<sequence>MTSAFSEGAMSLLAELQSAERKHELVQRFIKEGGVHRLSLSVDHPDPEVKAAIEAIAARNIPAELLLKGFLRFSMDEVNASRDALCCYTNPQPVAAAPKVAA</sequence>
<evidence type="ECO:0000313" key="1">
    <source>
        <dbReference type="EMBL" id="CCF19093.1"/>
    </source>
</evidence>
<gene>
    <name evidence="1" type="ORF">NT26_1369</name>
</gene>